<reference evidence="1 2" key="1">
    <citation type="journal article" date="2020" name="Nature">
        <title>Bacterial chemolithoautotrophy via manganese oxidation.</title>
        <authorList>
            <person name="Yu H."/>
            <person name="Leadbetter J.R."/>
        </authorList>
    </citation>
    <scope>NUCLEOTIDE SEQUENCE [LARGE SCALE GENOMIC DNA]</scope>
    <source>
        <strain evidence="1 2">RBP-1</strain>
    </source>
</reference>
<comment type="caution">
    <text evidence="1">The sequence shown here is derived from an EMBL/GenBank/DDBJ whole genome shotgun (WGS) entry which is preliminary data.</text>
</comment>
<evidence type="ECO:0000313" key="2">
    <source>
        <dbReference type="Proteomes" id="UP000521868"/>
    </source>
</evidence>
<proteinExistence type="predicted"/>
<evidence type="ECO:0000313" key="1">
    <source>
        <dbReference type="EMBL" id="NKE64275.1"/>
    </source>
</evidence>
<sequence length="62" mass="7171">MKLTVCGCGTGHLERVERSWWMRLLFPGRRLYYCSACRSTRLVRKVLRARADTAAREVAGVR</sequence>
<keyword evidence="2" id="KW-1185">Reference proteome</keyword>
<gene>
    <name evidence="1" type="ORF">RAMLITH_00445</name>
</gene>
<dbReference type="RefSeq" id="WP_168105381.1">
    <property type="nucleotide sequence ID" value="NZ_VTOX01000001.1"/>
</dbReference>
<protein>
    <submittedName>
        <fullName evidence="1">Uncharacterized protein</fullName>
    </submittedName>
</protein>
<dbReference type="EMBL" id="VTOX01000001">
    <property type="protein sequence ID" value="NKE64275.1"/>
    <property type="molecule type" value="Genomic_DNA"/>
</dbReference>
<accession>A0A7X6DBT3</accession>
<name>A0A7X6DBT3_9BURK</name>
<dbReference type="Proteomes" id="UP000521868">
    <property type="component" value="Unassembled WGS sequence"/>
</dbReference>
<organism evidence="1 2">
    <name type="scientific">Ramlibacter lithotrophicus</name>
    <dbReference type="NCBI Taxonomy" id="2606681"/>
    <lineage>
        <taxon>Bacteria</taxon>
        <taxon>Pseudomonadati</taxon>
        <taxon>Pseudomonadota</taxon>
        <taxon>Betaproteobacteria</taxon>
        <taxon>Burkholderiales</taxon>
        <taxon>Comamonadaceae</taxon>
        <taxon>Ramlibacter</taxon>
    </lineage>
</organism>
<dbReference type="AlphaFoldDB" id="A0A7X6DBT3"/>